<keyword evidence="3" id="KW-1185">Reference proteome</keyword>
<dbReference type="AlphaFoldDB" id="A0A1C7M3G9"/>
<sequence length="152" mass="16819">MSILSFPYGNLSLPVLILAAISAFVSRNWPVASIGLLHVMLFHFANILRARQESRFSSSQSQTRYPETSETLSADNAECGVGLVPKTSAVLDGRCPIFYPRPKGYFHVFQRRATTPSMEPVVLDTTVTTVVLGARCENIVARRLLPRSTIHI</sequence>
<proteinExistence type="predicted"/>
<dbReference type="Proteomes" id="UP000092993">
    <property type="component" value="Unassembled WGS sequence"/>
</dbReference>
<feature type="transmembrane region" description="Helical" evidence="1">
    <location>
        <begin position="7"/>
        <end position="25"/>
    </location>
</feature>
<keyword evidence="1" id="KW-0812">Transmembrane</keyword>
<name>A0A1C7M3G9_GRIFR</name>
<evidence type="ECO:0000313" key="2">
    <source>
        <dbReference type="EMBL" id="OBZ71318.1"/>
    </source>
</evidence>
<accession>A0A1C7M3G9</accession>
<evidence type="ECO:0000313" key="3">
    <source>
        <dbReference type="Proteomes" id="UP000092993"/>
    </source>
</evidence>
<keyword evidence="1" id="KW-1133">Transmembrane helix</keyword>
<keyword evidence="1" id="KW-0472">Membrane</keyword>
<feature type="transmembrane region" description="Helical" evidence="1">
    <location>
        <begin position="31"/>
        <end position="48"/>
    </location>
</feature>
<dbReference type="EMBL" id="LUGG01000011">
    <property type="protein sequence ID" value="OBZ71318.1"/>
    <property type="molecule type" value="Genomic_DNA"/>
</dbReference>
<gene>
    <name evidence="2" type="ORF">A0H81_08808</name>
</gene>
<protein>
    <submittedName>
        <fullName evidence="2">Uncharacterized protein</fullName>
    </submittedName>
</protein>
<evidence type="ECO:0000256" key="1">
    <source>
        <dbReference type="SAM" id="Phobius"/>
    </source>
</evidence>
<organism evidence="2 3">
    <name type="scientific">Grifola frondosa</name>
    <name type="common">Maitake</name>
    <name type="synonym">Polyporus frondosus</name>
    <dbReference type="NCBI Taxonomy" id="5627"/>
    <lineage>
        <taxon>Eukaryota</taxon>
        <taxon>Fungi</taxon>
        <taxon>Dikarya</taxon>
        <taxon>Basidiomycota</taxon>
        <taxon>Agaricomycotina</taxon>
        <taxon>Agaricomycetes</taxon>
        <taxon>Polyporales</taxon>
        <taxon>Grifolaceae</taxon>
        <taxon>Grifola</taxon>
    </lineage>
</organism>
<reference evidence="2 3" key="1">
    <citation type="submission" date="2016-03" db="EMBL/GenBank/DDBJ databases">
        <title>Whole genome sequencing of Grifola frondosa 9006-11.</title>
        <authorList>
            <person name="Min B."/>
            <person name="Park H."/>
            <person name="Kim J.-G."/>
            <person name="Cho H."/>
            <person name="Oh Y.-L."/>
            <person name="Kong W.-S."/>
            <person name="Choi I.-G."/>
        </authorList>
    </citation>
    <scope>NUCLEOTIDE SEQUENCE [LARGE SCALE GENOMIC DNA]</scope>
    <source>
        <strain evidence="2 3">9006-11</strain>
    </source>
</reference>
<comment type="caution">
    <text evidence="2">The sequence shown here is derived from an EMBL/GenBank/DDBJ whole genome shotgun (WGS) entry which is preliminary data.</text>
</comment>